<dbReference type="InterPro" id="IPR041489">
    <property type="entry name" value="PDZ_6"/>
</dbReference>
<dbReference type="AlphaFoldDB" id="A0A3S9QIN8"/>
<keyword evidence="5 11" id="KW-0812">Transmembrane</keyword>
<dbReference type="Pfam" id="PF17820">
    <property type="entry name" value="PDZ_6"/>
    <property type="match status" value="1"/>
</dbReference>
<feature type="transmembrane region" description="Helical" evidence="11">
    <location>
        <begin position="128"/>
        <end position="147"/>
    </location>
</feature>
<dbReference type="GO" id="GO:0006508">
    <property type="term" value="P:proteolysis"/>
    <property type="evidence" value="ECO:0007669"/>
    <property type="project" value="UniProtKB-KW"/>
</dbReference>
<feature type="domain" description="Peptidase M50" evidence="12">
    <location>
        <begin position="9"/>
        <end position="390"/>
    </location>
</feature>
<evidence type="ECO:0000256" key="11">
    <source>
        <dbReference type="SAM" id="Phobius"/>
    </source>
</evidence>
<dbReference type="CDD" id="cd06163">
    <property type="entry name" value="S2P-M50_PDZ_RseP-like"/>
    <property type="match status" value="1"/>
</dbReference>
<organism evidence="14 15">
    <name type="scientific">Trueperella pyogenes</name>
    <dbReference type="NCBI Taxonomy" id="1661"/>
    <lineage>
        <taxon>Bacteria</taxon>
        <taxon>Bacillati</taxon>
        <taxon>Actinomycetota</taxon>
        <taxon>Actinomycetes</taxon>
        <taxon>Actinomycetales</taxon>
        <taxon>Actinomycetaceae</taxon>
        <taxon>Trueperella</taxon>
    </lineage>
</organism>
<dbReference type="Gene3D" id="2.30.42.10">
    <property type="match status" value="1"/>
</dbReference>
<evidence type="ECO:0000256" key="10">
    <source>
        <dbReference type="ARBA" id="ARBA00023136"/>
    </source>
</evidence>
<evidence type="ECO:0000256" key="1">
    <source>
        <dbReference type="ARBA" id="ARBA00001947"/>
    </source>
</evidence>
<dbReference type="Pfam" id="PF02163">
    <property type="entry name" value="Peptidase_M50"/>
    <property type="match status" value="1"/>
</dbReference>
<feature type="transmembrane region" description="Helical" evidence="11">
    <location>
        <begin position="405"/>
        <end position="426"/>
    </location>
</feature>
<evidence type="ECO:0000256" key="6">
    <source>
        <dbReference type="ARBA" id="ARBA00022801"/>
    </source>
</evidence>
<evidence type="ECO:0000256" key="2">
    <source>
        <dbReference type="ARBA" id="ARBA00004141"/>
    </source>
</evidence>
<dbReference type="SUPFAM" id="SSF50156">
    <property type="entry name" value="PDZ domain-like"/>
    <property type="match status" value="1"/>
</dbReference>
<sequence>MALFGIVFLVAGLLVSVGLHELGHLLPAKRFGVKVSQYFIGFGPTLWSITRGGTEYGVKAIPLGGFVRIAGMLAPARPGTLIQRNGQITLAEEARRESAKELDPGEEHKAFWRLAAWKKLVVMCGGPAMNLLLAAVLICVVVSGIGVSRPTTTIGAINPCVGQASADDCAGKAQSPAARADLHPGDVVTSWGGRPVSTWPELSRAISEGGTSPLSVVVNRAGQTVKVSITPVLIERPLLKDGKVVVDDAGAPVLKQVAYAGISPAFERQRESITRVAGMTADVGIATAKVILTLPTQLWNTARGLVTGADRDATGIVGIVGVADIAGKITASQVRDYSGLDRLGDLMMLLAGLNMSLFVFNLIPLLPLDGGHILGALIEGVRRQIAKSRGKPDPGAFDTARLLPLSHAVFVLLVVMTAVLVIADIVNPVS</sequence>
<comment type="subcellular location">
    <subcellularLocation>
        <location evidence="2">Membrane</location>
        <topology evidence="2">Multi-pass membrane protein</topology>
    </subcellularLocation>
</comment>
<keyword evidence="6" id="KW-0378">Hydrolase</keyword>
<dbReference type="InterPro" id="IPR004387">
    <property type="entry name" value="Pept_M50_Zn"/>
</dbReference>
<evidence type="ECO:0000256" key="3">
    <source>
        <dbReference type="ARBA" id="ARBA00007931"/>
    </source>
</evidence>
<dbReference type="GO" id="GO:0004222">
    <property type="term" value="F:metalloendopeptidase activity"/>
    <property type="evidence" value="ECO:0007669"/>
    <property type="project" value="InterPro"/>
</dbReference>
<dbReference type="InterPro" id="IPR008915">
    <property type="entry name" value="Peptidase_M50"/>
</dbReference>
<evidence type="ECO:0000256" key="4">
    <source>
        <dbReference type="ARBA" id="ARBA00022670"/>
    </source>
</evidence>
<evidence type="ECO:0000256" key="8">
    <source>
        <dbReference type="ARBA" id="ARBA00022989"/>
    </source>
</evidence>
<feature type="transmembrane region" description="Helical" evidence="11">
    <location>
        <begin position="346"/>
        <end position="366"/>
    </location>
</feature>
<feature type="domain" description="PDZ" evidence="13">
    <location>
        <begin position="170"/>
        <end position="220"/>
    </location>
</feature>
<evidence type="ECO:0000313" key="14">
    <source>
        <dbReference type="EMBL" id="AZR05837.1"/>
    </source>
</evidence>
<keyword evidence="4 14" id="KW-0645">Protease</keyword>
<dbReference type="InterPro" id="IPR036034">
    <property type="entry name" value="PDZ_sf"/>
</dbReference>
<dbReference type="GO" id="GO:0016020">
    <property type="term" value="C:membrane"/>
    <property type="evidence" value="ECO:0007669"/>
    <property type="project" value="UniProtKB-SubCell"/>
</dbReference>
<evidence type="ECO:0000313" key="15">
    <source>
        <dbReference type="Proteomes" id="UP000275951"/>
    </source>
</evidence>
<accession>A0A3S9QIN8</accession>
<evidence type="ECO:0000256" key="5">
    <source>
        <dbReference type="ARBA" id="ARBA00022692"/>
    </source>
</evidence>
<evidence type="ECO:0000256" key="9">
    <source>
        <dbReference type="ARBA" id="ARBA00023049"/>
    </source>
</evidence>
<proteinExistence type="inferred from homology"/>
<dbReference type="Proteomes" id="UP000275951">
    <property type="component" value="Chromosome"/>
</dbReference>
<comment type="similarity">
    <text evidence="3">Belongs to the peptidase M50B family.</text>
</comment>
<evidence type="ECO:0000259" key="12">
    <source>
        <dbReference type="Pfam" id="PF02163"/>
    </source>
</evidence>
<dbReference type="PANTHER" id="PTHR42837">
    <property type="entry name" value="REGULATOR OF SIGMA-E PROTEASE RSEP"/>
    <property type="match status" value="1"/>
</dbReference>
<gene>
    <name evidence="14" type="ORF">EBQ10_00025</name>
</gene>
<keyword evidence="9 14" id="KW-0482">Metalloprotease</keyword>
<dbReference type="PANTHER" id="PTHR42837:SF2">
    <property type="entry name" value="MEMBRANE METALLOPROTEASE ARASP2, CHLOROPLASTIC-RELATED"/>
    <property type="match status" value="1"/>
</dbReference>
<evidence type="ECO:0000259" key="13">
    <source>
        <dbReference type="Pfam" id="PF17820"/>
    </source>
</evidence>
<evidence type="ECO:0000256" key="7">
    <source>
        <dbReference type="ARBA" id="ARBA00022833"/>
    </source>
</evidence>
<keyword evidence="10 11" id="KW-0472">Membrane</keyword>
<protein>
    <submittedName>
        <fullName evidence="14">RIP metalloprotease</fullName>
    </submittedName>
</protein>
<dbReference type="RefSeq" id="WP_108725953.1">
    <property type="nucleotide sequence ID" value="NZ_CP029001.1"/>
</dbReference>
<keyword evidence="8 11" id="KW-1133">Transmembrane helix</keyword>
<dbReference type="EMBL" id="CP033905">
    <property type="protein sequence ID" value="AZR05837.1"/>
    <property type="molecule type" value="Genomic_DNA"/>
</dbReference>
<comment type="cofactor">
    <cofactor evidence="1">
        <name>Zn(2+)</name>
        <dbReference type="ChEBI" id="CHEBI:29105"/>
    </cofactor>
</comment>
<name>A0A3S9QIN8_9ACTO</name>
<reference evidence="14 15" key="1">
    <citation type="submission" date="2018-11" db="EMBL/GenBank/DDBJ databases">
        <title>Multidrug-resistant genes are associated with an 42-kb island TGI1 carrying a complex class 1 integron in a Trueperella pyogenes.</title>
        <authorList>
            <person name="Dong W."/>
        </authorList>
    </citation>
    <scope>NUCLEOTIDE SEQUENCE [LARGE SCALE GENOMIC DNA]</scope>
    <source>
        <strain evidence="14 15">TP4</strain>
    </source>
</reference>
<keyword evidence="7" id="KW-0862">Zinc</keyword>